<evidence type="ECO:0000313" key="2">
    <source>
        <dbReference type="EMBL" id="EFY88074.1"/>
    </source>
</evidence>
<dbReference type="InterPro" id="IPR039279">
    <property type="entry name" value="QRT3-like"/>
</dbReference>
<dbReference type="STRING" id="655827.E9E7G4"/>
<dbReference type="InterPro" id="IPR011050">
    <property type="entry name" value="Pectin_lyase_fold/virulence"/>
</dbReference>
<sequence length="456" mass="48710">MVTFAAGATGVDQNASHTETRVSFSAFVTSGNTSSAYIEATRLTKDAITKMTKLNKARVGNPSLNNYMTKPGIQIPKRHAELAPPLLTITNDLARAAALLAELDAKHLPTNHSSPLGKRGGSSWLGILHHEGSVPWGNDSSYKVFRNVQDYEADTTGARDSTKAIQQAIDDGKSCGAGCNGATTKNAMVHFPPGRYLVSSSIAVYFSTQMIGDAIQPPTIVAARSFVGLGVLSTDICVDNGGAGPDGNFQMGPGLLMKPGLNSLPTVASSRTRRSPLRCSSGKGPTPDVVLMEWNIQAMGIVHIRLGGAVGTELTPARVFRNVQDYEADTTGARDSTKAIQQAIDDGKSCGAGCNGATTKNAMVHFPPDDRRRHPAADNCCGTKLRRPRGPINRHLRRQRRRRSRREFPNGARIVDETWSQFTANSGKFSDAKKPAAMLKVGNAGDVGTVEMQDLI</sequence>
<dbReference type="eggNOG" id="ENOG502SINF">
    <property type="taxonomic scope" value="Eukaryota"/>
</dbReference>
<evidence type="ECO:0000313" key="3">
    <source>
        <dbReference type="Proteomes" id="UP000002499"/>
    </source>
</evidence>
<dbReference type="InterPro" id="IPR024535">
    <property type="entry name" value="RHGA/B-epi-like_pectate_lyase"/>
</dbReference>
<dbReference type="SUPFAM" id="SSF51126">
    <property type="entry name" value="Pectin lyase-like"/>
    <property type="match status" value="2"/>
</dbReference>
<dbReference type="Proteomes" id="UP000002499">
    <property type="component" value="Unassembled WGS sequence"/>
</dbReference>
<organism evidence="3">
    <name type="scientific">Metarhizium acridum (strain CQMa 102)</name>
    <dbReference type="NCBI Taxonomy" id="655827"/>
    <lineage>
        <taxon>Eukaryota</taxon>
        <taxon>Fungi</taxon>
        <taxon>Dikarya</taxon>
        <taxon>Ascomycota</taxon>
        <taxon>Pezizomycotina</taxon>
        <taxon>Sordariomycetes</taxon>
        <taxon>Hypocreomycetidae</taxon>
        <taxon>Hypocreales</taxon>
        <taxon>Clavicipitaceae</taxon>
        <taxon>Metarhizium</taxon>
    </lineage>
</organism>
<feature type="domain" description="Rhamnogalacturonase A/B/Epimerase-like pectate lyase" evidence="1">
    <location>
        <begin position="320"/>
        <end position="368"/>
    </location>
</feature>
<accession>E9E7G4</accession>
<dbReference type="InParanoid" id="E9E7G4"/>
<dbReference type="AlphaFoldDB" id="E9E7G4"/>
<gene>
    <name evidence="2" type="ORF">MAC_05812</name>
</gene>
<dbReference type="Pfam" id="PF12708">
    <property type="entry name" value="Pect-lyase_RHGA_epim"/>
    <property type="match status" value="2"/>
</dbReference>
<dbReference type="HOGENOM" id="CLU_600035_0_0_1"/>
<evidence type="ECO:0000259" key="1">
    <source>
        <dbReference type="Pfam" id="PF12708"/>
    </source>
</evidence>
<name>E9E7G4_METAQ</name>
<dbReference type="EMBL" id="GL698516">
    <property type="protein sequence ID" value="EFY88074.1"/>
    <property type="molecule type" value="Genomic_DNA"/>
</dbReference>
<dbReference type="PANTHER" id="PTHR33928">
    <property type="entry name" value="POLYGALACTURONASE QRT3"/>
    <property type="match status" value="1"/>
</dbReference>
<dbReference type="OrthoDB" id="5153416at2759"/>
<protein>
    <submittedName>
        <fullName evidence="2">LysM domain-containing protein</fullName>
    </submittedName>
</protein>
<dbReference type="PANTHER" id="PTHR33928:SF2">
    <property type="entry name" value="PECTATE LYASE SUPERFAMILY PROTEIN DOMAIN-CONTAINING PROTEIN-RELATED"/>
    <property type="match status" value="1"/>
</dbReference>
<keyword evidence="3" id="KW-1185">Reference proteome</keyword>
<dbReference type="GO" id="GO:0004650">
    <property type="term" value="F:polygalacturonase activity"/>
    <property type="evidence" value="ECO:0007669"/>
    <property type="project" value="InterPro"/>
</dbReference>
<proteinExistence type="predicted"/>
<dbReference type="InterPro" id="IPR012334">
    <property type="entry name" value="Pectin_lyas_fold"/>
</dbReference>
<dbReference type="Gene3D" id="2.160.20.10">
    <property type="entry name" value="Single-stranded right-handed beta-helix, Pectin lyase-like"/>
    <property type="match status" value="3"/>
</dbReference>
<feature type="domain" description="Rhamnogalacturonase A/B/Epimerase-like pectate lyase" evidence="1">
    <location>
        <begin position="145"/>
        <end position="240"/>
    </location>
</feature>
<reference evidence="2 3" key="1">
    <citation type="journal article" date="2011" name="PLoS Genet.">
        <title>Genome sequencing and comparative transcriptomics of the model entomopathogenic fungi Metarhizium anisopliae and M. acridum.</title>
        <authorList>
            <person name="Gao Q."/>
            <person name="Jin K."/>
            <person name="Ying S.H."/>
            <person name="Zhang Y."/>
            <person name="Xiao G."/>
            <person name="Shang Y."/>
            <person name="Duan Z."/>
            <person name="Hu X."/>
            <person name="Xie X.Q."/>
            <person name="Zhou G."/>
            <person name="Peng G."/>
            <person name="Luo Z."/>
            <person name="Huang W."/>
            <person name="Wang B."/>
            <person name="Fang W."/>
            <person name="Wang S."/>
            <person name="Zhong Y."/>
            <person name="Ma L.J."/>
            <person name="St Leger R.J."/>
            <person name="Zhao G.P."/>
            <person name="Pei Y."/>
            <person name="Feng M.G."/>
            <person name="Xia Y."/>
            <person name="Wang C."/>
        </authorList>
    </citation>
    <scope>NUCLEOTIDE SEQUENCE [LARGE SCALE GENOMIC DNA]</scope>
    <source>
        <strain evidence="2 3">CQMa 102</strain>
    </source>
</reference>